<gene>
    <name evidence="1" type="ORF">ERS852473_00518</name>
</gene>
<accession>A0ABP2AS06</accession>
<dbReference type="RefSeq" id="WP_055257411.1">
    <property type="nucleotide sequence ID" value="NZ_CABIXL010000002.1"/>
</dbReference>
<reference evidence="1 2" key="1">
    <citation type="submission" date="2015-09" db="EMBL/GenBank/DDBJ databases">
        <authorList>
            <consortium name="Pathogen Informatics"/>
            <person name="Wu L."/>
            <person name="Ma J."/>
        </authorList>
    </citation>
    <scope>NUCLEOTIDE SEQUENCE [LARGE SCALE GENOMIC DNA]</scope>
    <source>
        <strain evidence="1 2">2789STDY5834858</strain>
    </source>
</reference>
<comment type="caution">
    <text evidence="1">The sequence shown here is derived from an EMBL/GenBank/DDBJ whole genome shotgun (WGS) entry which is preliminary data.</text>
</comment>
<protein>
    <submittedName>
        <fullName evidence="1">Uncharacterized protein</fullName>
    </submittedName>
</protein>
<sequence length="292" mass="34384">MDYLNRLFIIILILYKDSGYEDRLMLTLLSLKLLNQQKLYSNKFYKINRIYKKDKDGHIKKIKDTYNKKIYIQKIKNNHKSRINSSLEKAMALYKEQFKKKSVKKTSNLLISTLKQNTKSNYVIATDDIVNREKNENNKKIIKAPVLILTLNILESFKGQIYFSNPIKFIDNITNKIIIKEKIVIMSSNNKLTIFIEGYLKTCIDCVEMTNNKFYSYIINTPFSSIKHIDKVHHELNEKTDYNKLSIEISNSKQEIKKKLIKNGNDYGYDECNLLMNITFTANIFKNDLITI</sequence>
<proteinExistence type="predicted"/>
<name>A0ABP2AS06_SARVE</name>
<organism evidence="1 2">
    <name type="scientific">Sarcina ventriculi</name>
    <name type="common">Clostridium ventriculi</name>
    <dbReference type="NCBI Taxonomy" id="1267"/>
    <lineage>
        <taxon>Bacteria</taxon>
        <taxon>Bacillati</taxon>
        <taxon>Bacillota</taxon>
        <taxon>Clostridia</taxon>
        <taxon>Eubacteriales</taxon>
        <taxon>Clostridiaceae</taxon>
        <taxon>Sarcina</taxon>
    </lineage>
</organism>
<dbReference type="EMBL" id="CYZR01000002">
    <property type="protein sequence ID" value="CUN57403.1"/>
    <property type="molecule type" value="Genomic_DNA"/>
</dbReference>
<keyword evidence="2" id="KW-1185">Reference proteome</keyword>
<evidence type="ECO:0000313" key="1">
    <source>
        <dbReference type="EMBL" id="CUN57403.1"/>
    </source>
</evidence>
<dbReference type="Proteomes" id="UP000095488">
    <property type="component" value="Unassembled WGS sequence"/>
</dbReference>
<evidence type="ECO:0000313" key="2">
    <source>
        <dbReference type="Proteomes" id="UP000095488"/>
    </source>
</evidence>